<dbReference type="Pfam" id="PF01447">
    <property type="entry name" value="Peptidase_M4"/>
    <property type="match status" value="1"/>
</dbReference>
<comment type="similarity">
    <text evidence="2 11">Belongs to the peptidase M4 family.</text>
</comment>
<keyword evidence="5" id="KW-0732">Signal</keyword>
<dbReference type="AlphaFoldDB" id="A0A2S3QYJ6"/>
<proteinExistence type="inferred from homology"/>
<name>A0A2S3QYJ6_VIBVL</name>
<comment type="subcellular location">
    <subcellularLocation>
        <location evidence="11">Secreted</location>
    </subcellularLocation>
</comment>
<dbReference type="Pfam" id="PF04151">
    <property type="entry name" value="PPC"/>
    <property type="match status" value="1"/>
</dbReference>
<comment type="function">
    <text evidence="11">Extracellular zinc metalloprotease.</text>
</comment>
<dbReference type="SUPFAM" id="SSF89260">
    <property type="entry name" value="Collagen-binding domain"/>
    <property type="match status" value="1"/>
</dbReference>
<sequence length="636" mass="69011">MVVELAVSASLREEPEEIKYNINRKSIMKHNQRHRLGLMIAAVMCSLPVTAAEMVSVSDSAVLEQALSVQARSLAPVENGFEAVKTIQLPNGKTKVRYQQTYLGLPVFDTAVVATEGRSGLSNVHGTMAQGLAADLPSVSVNLDQQQAIALGKQRHQAQHANAKALNTENETAQLMVRLDANNKAQLVYLVSFFVAEEEPSRPFMFIDANSGEILQVWDGLNHAQADGTGPGGNSKTGRYEFGTDYPSFVIDKVGTTCTMENSVVKTVDLQNRTSGSTAYSYSCPGASNYNDHKAVNGAYSPLNDAHYFGKVVYDMYKDWMNTAPLTFKLTMRVHYSSNYENAFWDGSAMTFGDGASTFYPLVDINVSAHEVSHGFTEQNSGLIYSNMSGGMNEAFSDIAGEAAEFYMKGSVDWIVGADIFKSNGGLRYFDQPSKDGRSIDHASQYYDGLNVHHSSGVYNRAFYLLANKTGWNVRKGFEIFTLANQLYWTANSTFDAGACGVVKAAQDMGYNSNDVAEAFNQVGVNASCGVTPPSGNVLKNNTPVSNLTGNKGSEVFYTFTVDRNATAVVSISGGSGDADLYLKAGSKPTTSSWDCRPYRYGNNESCSVSAAPGTTYHVMIKGYSNYSGVTLKLQY</sequence>
<evidence type="ECO:0000256" key="7">
    <source>
        <dbReference type="ARBA" id="ARBA00022833"/>
    </source>
</evidence>
<keyword evidence="6 11" id="KW-0378">Hydrolase</keyword>
<keyword evidence="11" id="KW-0964">Secreted</keyword>
<dbReference type="CDD" id="cd09597">
    <property type="entry name" value="M4_TLP"/>
    <property type="match status" value="1"/>
</dbReference>
<dbReference type="GO" id="GO:0005576">
    <property type="term" value="C:extracellular region"/>
    <property type="evidence" value="ECO:0007669"/>
    <property type="project" value="UniProtKB-SubCell"/>
</dbReference>
<dbReference type="SUPFAM" id="SSF55486">
    <property type="entry name" value="Metalloproteases ('zincins'), catalytic domain"/>
    <property type="match status" value="1"/>
</dbReference>
<dbReference type="InterPro" id="IPR027268">
    <property type="entry name" value="Peptidase_M4/M1_CTD_sf"/>
</dbReference>
<feature type="domain" description="Peptidase C-terminal archaeal/bacterial" evidence="15">
    <location>
        <begin position="557"/>
        <end position="622"/>
    </location>
</feature>
<dbReference type="PRINTS" id="PR00730">
    <property type="entry name" value="THERMOLYSIN"/>
</dbReference>
<dbReference type="InterPro" id="IPR001570">
    <property type="entry name" value="Peptidase_M4_C_domain"/>
</dbReference>
<dbReference type="GO" id="GO:0004222">
    <property type="term" value="F:metalloendopeptidase activity"/>
    <property type="evidence" value="ECO:0007669"/>
    <property type="project" value="UniProtKB-UniRule"/>
</dbReference>
<dbReference type="Gene3D" id="2.60.120.380">
    <property type="match status" value="1"/>
</dbReference>
<evidence type="ECO:0000256" key="11">
    <source>
        <dbReference type="RuleBase" id="RU366073"/>
    </source>
</evidence>
<protein>
    <recommendedName>
        <fullName evidence="11">Neutral metalloproteinase</fullName>
        <ecNumber evidence="11">3.4.24.-</ecNumber>
    </recommendedName>
</protein>
<dbReference type="Gene3D" id="3.10.450.490">
    <property type="match status" value="1"/>
</dbReference>
<dbReference type="Pfam" id="PF03413">
    <property type="entry name" value="PepSY"/>
    <property type="match status" value="1"/>
</dbReference>
<accession>A0A2S3QYJ6</accession>
<evidence type="ECO:0000259" key="13">
    <source>
        <dbReference type="Pfam" id="PF02868"/>
    </source>
</evidence>
<dbReference type="InterPro" id="IPR050728">
    <property type="entry name" value="Zinc_Metalloprotease_M4"/>
</dbReference>
<evidence type="ECO:0000259" key="12">
    <source>
        <dbReference type="Pfam" id="PF01447"/>
    </source>
</evidence>
<feature type="domain" description="Peptidase M4" evidence="12">
    <location>
        <begin position="236"/>
        <end position="378"/>
    </location>
</feature>
<dbReference type="InterPro" id="IPR011096">
    <property type="entry name" value="FTP_domain"/>
</dbReference>
<keyword evidence="4" id="KW-0479">Metal-binding</keyword>
<feature type="domain" description="PepSY" evidence="14">
    <location>
        <begin position="142"/>
        <end position="218"/>
    </location>
</feature>
<feature type="active site" description="Proton donor" evidence="10">
    <location>
        <position position="453"/>
    </location>
</feature>
<dbReference type="Pfam" id="PF07504">
    <property type="entry name" value="FTP"/>
    <property type="match status" value="1"/>
</dbReference>
<dbReference type="InterPro" id="IPR013856">
    <property type="entry name" value="Peptidase_M4_domain"/>
</dbReference>
<dbReference type="InterPro" id="IPR007280">
    <property type="entry name" value="Peptidase_C_arc/bac"/>
</dbReference>
<dbReference type="Proteomes" id="UP000237466">
    <property type="component" value="Unassembled WGS sequence"/>
</dbReference>
<evidence type="ECO:0000313" key="17">
    <source>
        <dbReference type="EMBL" id="POB44013.1"/>
    </source>
</evidence>
<evidence type="ECO:0000256" key="8">
    <source>
        <dbReference type="ARBA" id="ARBA00023049"/>
    </source>
</evidence>
<dbReference type="Gene3D" id="3.10.170.10">
    <property type="match status" value="1"/>
</dbReference>
<dbReference type="EC" id="3.4.24.-" evidence="11"/>
<evidence type="ECO:0000259" key="14">
    <source>
        <dbReference type="Pfam" id="PF03413"/>
    </source>
</evidence>
<organism evidence="17 18">
    <name type="scientific">Vibrio vulnificus</name>
    <dbReference type="NCBI Taxonomy" id="672"/>
    <lineage>
        <taxon>Bacteria</taxon>
        <taxon>Pseudomonadati</taxon>
        <taxon>Pseudomonadota</taxon>
        <taxon>Gammaproteobacteria</taxon>
        <taxon>Vibrionales</taxon>
        <taxon>Vibrionaceae</taxon>
        <taxon>Vibrio</taxon>
    </lineage>
</organism>
<evidence type="ECO:0000259" key="16">
    <source>
        <dbReference type="Pfam" id="PF07504"/>
    </source>
</evidence>
<dbReference type="Gene3D" id="3.10.450.40">
    <property type="match status" value="1"/>
</dbReference>
<dbReference type="PANTHER" id="PTHR33794">
    <property type="entry name" value="BACILLOLYSIN"/>
    <property type="match status" value="1"/>
</dbReference>
<comment type="cofactor">
    <cofactor evidence="1 11">
        <name>Zn(2+)</name>
        <dbReference type="ChEBI" id="CHEBI:29105"/>
    </cofactor>
</comment>
<gene>
    <name evidence="17" type="ORF">CRN52_20050</name>
</gene>
<feature type="domain" description="FTP" evidence="16">
    <location>
        <begin position="80"/>
        <end position="126"/>
    </location>
</feature>
<dbReference type="InterPro" id="IPR025711">
    <property type="entry name" value="PepSY"/>
</dbReference>
<evidence type="ECO:0000256" key="9">
    <source>
        <dbReference type="ARBA" id="ARBA00023145"/>
    </source>
</evidence>
<dbReference type="EMBL" id="PDGH01000126">
    <property type="protein sequence ID" value="POB44013.1"/>
    <property type="molecule type" value="Genomic_DNA"/>
</dbReference>
<evidence type="ECO:0000313" key="18">
    <source>
        <dbReference type="Proteomes" id="UP000237466"/>
    </source>
</evidence>
<evidence type="ECO:0000256" key="5">
    <source>
        <dbReference type="ARBA" id="ARBA00022729"/>
    </source>
</evidence>
<dbReference type="GO" id="GO:0046872">
    <property type="term" value="F:metal ion binding"/>
    <property type="evidence" value="ECO:0007669"/>
    <property type="project" value="UniProtKB-UniRule"/>
</dbReference>
<evidence type="ECO:0000256" key="6">
    <source>
        <dbReference type="ARBA" id="ARBA00022801"/>
    </source>
</evidence>
<evidence type="ECO:0000256" key="10">
    <source>
        <dbReference type="PIRSR" id="PIRSR623612-1"/>
    </source>
</evidence>
<dbReference type="GO" id="GO:0006508">
    <property type="term" value="P:proteolysis"/>
    <property type="evidence" value="ECO:0007669"/>
    <property type="project" value="UniProtKB-KW"/>
</dbReference>
<reference evidence="17 18" key="1">
    <citation type="journal article" date="2018" name="Front. Microbiol.">
        <title>Phylogeny of Vibrio vulnificus from the Analysis of the Core-Genome: Implications for Intra-Species Taxonomy.</title>
        <authorList>
            <person name="Roig F.J."/>
            <person name="Gonzalez-Candelas F."/>
            <person name="Sanjuan E."/>
            <person name="Fouz B."/>
            <person name="Feil E.J."/>
            <person name="Llorens C."/>
            <person name="Baker-Austin C."/>
            <person name="Oliver J.D."/>
            <person name="Danin-Poleg Y."/>
            <person name="Gibas C.J."/>
            <person name="Kashi Y."/>
            <person name="Gulig P.A."/>
            <person name="Morrison S.S."/>
            <person name="Amaro C."/>
        </authorList>
    </citation>
    <scope>NUCLEOTIDE SEQUENCE [LARGE SCALE GENOMIC DNA]</scope>
    <source>
        <strain evidence="17 18">CECT4608</strain>
    </source>
</reference>
<keyword evidence="3 11" id="KW-0645">Protease</keyword>
<feature type="active site" evidence="10">
    <location>
        <position position="371"/>
    </location>
</feature>
<evidence type="ECO:0000259" key="15">
    <source>
        <dbReference type="Pfam" id="PF04151"/>
    </source>
</evidence>
<dbReference type="FunFam" id="2.60.120.380:FF:000013">
    <property type="entry name" value="Alkaline serine protease"/>
    <property type="match status" value="1"/>
</dbReference>
<evidence type="ECO:0000256" key="3">
    <source>
        <dbReference type="ARBA" id="ARBA00022670"/>
    </source>
</evidence>
<keyword evidence="8 11" id="KW-0482">Metalloprotease</keyword>
<evidence type="ECO:0000256" key="2">
    <source>
        <dbReference type="ARBA" id="ARBA00009388"/>
    </source>
</evidence>
<dbReference type="InterPro" id="IPR023612">
    <property type="entry name" value="Peptidase_M4"/>
</dbReference>
<keyword evidence="9" id="KW-0865">Zymogen</keyword>
<dbReference type="PANTHER" id="PTHR33794:SF1">
    <property type="entry name" value="BACILLOLYSIN"/>
    <property type="match status" value="1"/>
</dbReference>
<evidence type="ECO:0000256" key="4">
    <source>
        <dbReference type="ARBA" id="ARBA00022723"/>
    </source>
</evidence>
<dbReference type="Gene3D" id="1.10.390.10">
    <property type="entry name" value="Neutral Protease Domain 2"/>
    <property type="match status" value="1"/>
</dbReference>
<keyword evidence="7 11" id="KW-0862">Zinc</keyword>
<feature type="domain" description="Peptidase M4 C-terminal" evidence="13">
    <location>
        <begin position="381"/>
        <end position="525"/>
    </location>
</feature>
<comment type="caution">
    <text evidence="17">The sequence shown here is derived from an EMBL/GenBank/DDBJ whole genome shotgun (WGS) entry which is preliminary data.</text>
</comment>
<evidence type="ECO:0000256" key="1">
    <source>
        <dbReference type="ARBA" id="ARBA00001947"/>
    </source>
</evidence>
<dbReference type="Pfam" id="PF02868">
    <property type="entry name" value="Peptidase_M4_C"/>
    <property type="match status" value="1"/>
</dbReference>